<evidence type="ECO:0000256" key="4">
    <source>
        <dbReference type="SAM" id="Phobius"/>
    </source>
</evidence>
<evidence type="ECO:0000256" key="1">
    <source>
        <dbReference type="ARBA" id="ARBA00004604"/>
    </source>
</evidence>
<dbReference type="Proteomes" id="UP000094385">
    <property type="component" value="Unassembled WGS sequence"/>
</dbReference>
<keyword evidence="4" id="KW-0472">Membrane</keyword>
<dbReference type="OrthoDB" id="427886at2759"/>
<dbReference type="InterPro" id="IPR014810">
    <property type="entry name" value="Fcf2_C"/>
</dbReference>
<accession>A0A1E3QHI0</accession>
<dbReference type="PANTHER" id="PTHR21686">
    <property type="entry name" value="DEOXYNUCLEOTIDYLTRANSFERASE TERMINAL-INTERACTING PROTEIN 2"/>
    <property type="match status" value="1"/>
</dbReference>
<comment type="subcellular location">
    <subcellularLocation>
        <location evidence="1">Nucleus</location>
        <location evidence="1">Nucleolus</location>
    </subcellularLocation>
</comment>
<name>A0A1E3QHI0_LIPST</name>
<evidence type="ECO:0000313" key="6">
    <source>
        <dbReference type="EMBL" id="ODQ76552.1"/>
    </source>
</evidence>
<dbReference type="PANTHER" id="PTHR21686:SF12">
    <property type="entry name" value="DEOXYNUCLEOTIDYLTRANSFERASE TERMINAL-INTERACTING PROTEIN 2"/>
    <property type="match status" value="1"/>
</dbReference>
<feature type="region of interest" description="Disordered" evidence="3">
    <location>
        <begin position="1"/>
        <end position="23"/>
    </location>
</feature>
<feature type="domain" description="Fcf2 pre-rRNA processing C-terminal" evidence="5">
    <location>
        <begin position="164"/>
        <end position="257"/>
    </location>
</feature>
<feature type="transmembrane region" description="Helical" evidence="4">
    <location>
        <begin position="127"/>
        <end position="148"/>
    </location>
</feature>
<dbReference type="Pfam" id="PF08698">
    <property type="entry name" value="Fcf2"/>
    <property type="match status" value="1"/>
</dbReference>
<sequence>MSSASLKNGVERSSGAVTTEEKKNQKLAVEDQHFLALTDYLEEAKSAIENIDENVVLKRLPKLGSSIDSLNYLTKGSGVVRLNSTALVSNMQSSKLAFRKIVDPIKIKKENKECVESTVPRAIFYDYYLFVIVTLIFLLWMMLSCRLLEHLRSVKLIIFVQAKEATAGEKWFHMPKTELTPTIKRDMQLLRLRNVLDPKRHYRRENEKEVPKYFQTGTIMEGPTEYFSSRLTKKERKQTLADEILADEKAKTYFKRKYDEIQTVKASGGKNFYKSIKRKRNRR</sequence>
<dbReference type="InterPro" id="IPR039883">
    <property type="entry name" value="Fcf2/DNTTIP2"/>
</dbReference>
<evidence type="ECO:0000259" key="5">
    <source>
        <dbReference type="Pfam" id="PF08698"/>
    </source>
</evidence>
<evidence type="ECO:0000256" key="3">
    <source>
        <dbReference type="SAM" id="MobiDB-lite"/>
    </source>
</evidence>
<dbReference type="GO" id="GO:0003723">
    <property type="term" value="F:RNA binding"/>
    <property type="evidence" value="ECO:0007669"/>
    <property type="project" value="TreeGrafter"/>
</dbReference>
<evidence type="ECO:0000313" key="7">
    <source>
        <dbReference type="Proteomes" id="UP000094385"/>
    </source>
</evidence>
<reference evidence="6 7" key="1">
    <citation type="journal article" date="2016" name="Proc. Natl. Acad. Sci. U.S.A.">
        <title>Comparative genomics of biotechnologically important yeasts.</title>
        <authorList>
            <person name="Riley R."/>
            <person name="Haridas S."/>
            <person name="Wolfe K.H."/>
            <person name="Lopes M.R."/>
            <person name="Hittinger C.T."/>
            <person name="Goeker M."/>
            <person name="Salamov A.A."/>
            <person name="Wisecaver J.H."/>
            <person name="Long T.M."/>
            <person name="Calvey C.H."/>
            <person name="Aerts A.L."/>
            <person name="Barry K.W."/>
            <person name="Choi C."/>
            <person name="Clum A."/>
            <person name="Coughlan A.Y."/>
            <person name="Deshpande S."/>
            <person name="Douglass A.P."/>
            <person name="Hanson S.J."/>
            <person name="Klenk H.-P."/>
            <person name="LaButti K.M."/>
            <person name="Lapidus A."/>
            <person name="Lindquist E.A."/>
            <person name="Lipzen A.M."/>
            <person name="Meier-Kolthoff J.P."/>
            <person name="Ohm R.A."/>
            <person name="Otillar R.P."/>
            <person name="Pangilinan J.L."/>
            <person name="Peng Y."/>
            <person name="Rokas A."/>
            <person name="Rosa C.A."/>
            <person name="Scheuner C."/>
            <person name="Sibirny A.A."/>
            <person name="Slot J.C."/>
            <person name="Stielow J.B."/>
            <person name="Sun H."/>
            <person name="Kurtzman C.P."/>
            <person name="Blackwell M."/>
            <person name="Grigoriev I.V."/>
            <person name="Jeffries T.W."/>
        </authorList>
    </citation>
    <scope>NUCLEOTIDE SEQUENCE [LARGE SCALE GENOMIC DNA]</scope>
    <source>
        <strain evidence="6 7">NRRL Y-11557</strain>
    </source>
</reference>
<keyword evidence="4" id="KW-0812">Transmembrane</keyword>
<dbReference type="EMBL" id="KV454289">
    <property type="protein sequence ID" value="ODQ76552.1"/>
    <property type="molecule type" value="Genomic_DNA"/>
</dbReference>
<keyword evidence="4" id="KW-1133">Transmembrane helix</keyword>
<gene>
    <name evidence="6" type="ORF">LIPSTDRAFT_60683</name>
</gene>
<dbReference type="GO" id="GO:0006396">
    <property type="term" value="P:RNA processing"/>
    <property type="evidence" value="ECO:0007669"/>
    <property type="project" value="TreeGrafter"/>
</dbReference>
<dbReference type="AlphaFoldDB" id="A0A1E3QHI0"/>
<dbReference type="GO" id="GO:0005730">
    <property type="term" value="C:nucleolus"/>
    <property type="evidence" value="ECO:0007669"/>
    <property type="project" value="UniProtKB-SubCell"/>
</dbReference>
<keyword evidence="2" id="KW-0539">Nucleus</keyword>
<protein>
    <recommendedName>
        <fullName evidence="5">Fcf2 pre-rRNA processing C-terminal domain-containing protein</fullName>
    </recommendedName>
</protein>
<keyword evidence="7" id="KW-1185">Reference proteome</keyword>
<organism evidence="6 7">
    <name type="scientific">Lipomyces starkeyi NRRL Y-11557</name>
    <dbReference type="NCBI Taxonomy" id="675824"/>
    <lineage>
        <taxon>Eukaryota</taxon>
        <taxon>Fungi</taxon>
        <taxon>Dikarya</taxon>
        <taxon>Ascomycota</taxon>
        <taxon>Saccharomycotina</taxon>
        <taxon>Lipomycetes</taxon>
        <taxon>Lipomycetales</taxon>
        <taxon>Lipomycetaceae</taxon>
        <taxon>Lipomyces</taxon>
    </lineage>
</organism>
<proteinExistence type="predicted"/>
<dbReference type="STRING" id="675824.A0A1E3QHI0"/>
<evidence type="ECO:0000256" key="2">
    <source>
        <dbReference type="ARBA" id="ARBA00023242"/>
    </source>
</evidence>